<keyword evidence="7" id="KW-0067">ATP-binding</keyword>
<evidence type="ECO:0000256" key="6">
    <source>
        <dbReference type="ARBA" id="ARBA00022777"/>
    </source>
</evidence>
<dbReference type="GO" id="GO:0004715">
    <property type="term" value="F:non-membrane spanning protein tyrosine kinase activity"/>
    <property type="evidence" value="ECO:0007669"/>
    <property type="project" value="UniProtKB-EC"/>
</dbReference>
<evidence type="ECO:0000256" key="3">
    <source>
        <dbReference type="ARBA" id="ARBA00011903"/>
    </source>
</evidence>
<evidence type="ECO:0000256" key="7">
    <source>
        <dbReference type="ARBA" id="ARBA00022840"/>
    </source>
</evidence>
<proteinExistence type="inferred from homology"/>
<name>A0A9D9H4B1_9BACT</name>
<dbReference type="EMBL" id="JADIMW010000080">
    <property type="protein sequence ID" value="MBO8438755.1"/>
    <property type="molecule type" value="Genomic_DNA"/>
</dbReference>
<dbReference type="Pfam" id="PF13807">
    <property type="entry name" value="GNVR"/>
    <property type="match status" value="1"/>
</dbReference>
<dbReference type="EC" id="2.7.10.2" evidence="3"/>
<comment type="catalytic activity">
    <reaction evidence="9">
        <text>L-tyrosyl-[protein] + ATP = O-phospho-L-tyrosyl-[protein] + ADP + H(+)</text>
        <dbReference type="Rhea" id="RHEA:10596"/>
        <dbReference type="Rhea" id="RHEA-COMP:10136"/>
        <dbReference type="Rhea" id="RHEA-COMP:20101"/>
        <dbReference type="ChEBI" id="CHEBI:15378"/>
        <dbReference type="ChEBI" id="CHEBI:30616"/>
        <dbReference type="ChEBI" id="CHEBI:46858"/>
        <dbReference type="ChEBI" id="CHEBI:61978"/>
        <dbReference type="ChEBI" id="CHEBI:456216"/>
        <dbReference type="EC" id="2.7.10.2"/>
    </reaction>
</comment>
<dbReference type="InterPro" id="IPR050445">
    <property type="entry name" value="Bact_polysacc_biosynth/exp"/>
</dbReference>
<evidence type="ECO:0000259" key="11">
    <source>
        <dbReference type="Pfam" id="PF13614"/>
    </source>
</evidence>
<feature type="domain" description="AAA" evidence="11">
    <location>
        <begin position="233"/>
        <end position="350"/>
    </location>
</feature>
<feature type="domain" description="Tyrosine-protein kinase G-rich" evidence="12">
    <location>
        <begin position="88"/>
        <end position="166"/>
    </location>
</feature>
<comment type="similarity">
    <text evidence="2">Belongs to the etk/wzc family.</text>
</comment>
<accession>A0A9D9H4B1</accession>
<dbReference type="NCBIfam" id="TIGR01007">
    <property type="entry name" value="eps_fam"/>
    <property type="match status" value="1"/>
</dbReference>
<keyword evidence="4 13" id="KW-0808">Transferase</keyword>
<keyword evidence="8" id="KW-0829">Tyrosine-protein kinase</keyword>
<keyword evidence="5" id="KW-0547">Nucleotide-binding</keyword>
<dbReference type="GO" id="GO:0042802">
    <property type="term" value="F:identical protein binding"/>
    <property type="evidence" value="ECO:0007669"/>
    <property type="project" value="UniProtKB-ARBA"/>
</dbReference>
<reference evidence="13" key="1">
    <citation type="submission" date="2020-10" db="EMBL/GenBank/DDBJ databases">
        <authorList>
            <person name="Gilroy R."/>
        </authorList>
    </citation>
    <scope>NUCLEOTIDE SEQUENCE</scope>
    <source>
        <strain evidence="13">G3-4614</strain>
    </source>
</reference>
<dbReference type="InterPro" id="IPR032807">
    <property type="entry name" value="GNVR"/>
</dbReference>
<protein>
    <recommendedName>
        <fullName evidence="3">non-specific protein-tyrosine kinase</fullName>
        <ecNumber evidence="3">2.7.10.2</ecNumber>
    </recommendedName>
</protein>
<keyword evidence="6" id="KW-0418">Kinase</keyword>
<reference evidence="13" key="2">
    <citation type="journal article" date="2021" name="PeerJ">
        <title>Extensive microbial diversity within the chicken gut microbiome revealed by metagenomics and culture.</title>
        <authorList>
            <person name="Gilroy R."/>
            <person name="Ravi A."/>
            <person name="Getino M."/>
            <person name="Pursley I."/>
            <person name="Horton D.L."/>
            <person name="Alikhan N.F."/>
            <person name="Baker D."/>
            <person name="Gharbi K."/>
            <person name="Hall N."/>
            <person name="Watson M."/>
            <person name="Adriaenssens E.M."/>
            <person name="Foster-Nyarko E."/>
            <person name="Jarju S."/>
            <person name="Secka A."/>
            <person name="Antonio M."/>
            <person name="Oren A."/>
            <person name="Chaudhuri R.R."/>
            <person name="La Ragione R."/>
            <person name="Hildebrand F."/>
            <person name="Pallen M.J."/>
        </authorList>
    </citation>
    <scope>NUCLEOTIDE SEQUENCE</scope>
    <source>
        <strain evidence="13">G3-4614</strain>
    </source>
</reference>
<evidence type="ECO:0000259" key="12">
    <source>
        <dbReference type="Pfam" id="PF13807"/>
    </source>
</evidence>
<gene>
    <name evidence="13" type="ORF">IAC54_07665</name>
</gene>
<evidence type="ECO:0000256" key="5">
    <source>
        <dbReference type="ARBA" id="ARBA00022741"/>
    </source>
</evidence>
<dbReference type="Gene3D" id="3.40.50.300">
    <property type="entry name" value="P-loop containing nucleotide triphosphate hydrolases"/>
    <property type="match status" value="1"/>
</dbReference>
<sequence>LLISTSGVVGDSEIAKYNNLLIARRELLRSAKPDNPVIKKLDDQIDLAWQNIKDFIAASKEEKEVSLNDVRQLEAEMQTKVSEAPAREKEYLNMKRQQAIKSELFMFLLQRREDNLITLAANTPKGQIVDPAYNLNKPVSLPKKIILLVWLCLGFAIAAGYLYIKDLFKTKFSTREELEKLTALPLLGEVSVNDTGRNIVVSSGDNTSISELFRLIRSNLQFILSNGEKVMLVTSSISGEGKSFISCNLAASLALTGKRVVVVGLDIRQPKLGEYLNIDGRAGVTNYLASNSVSINDIIHKEPFASGLDVILAGPVPPNPAELLLSDRLEELFKELKKKYDYVIIDSAPVGMVSDTFSIDRISDICIYVCRADYTEKDNIRYAEKLSEDKKLKKLYLVLNATNTKKGYGYGYGDNKK</sequence>
<dbReference type="PANTHER" id="PTHR32309">
    <property type="entry name" value="TYROSINE-PROTEIN KINASE"/>
    <property type="match status" value="1"/>
</dbReference>
<evidence type="ECO:0000313" key="14">
    <source>
        <dbReference type="Proteomes" id="UP000823636"/>
    </source>
</evidence>
<comment type="caution">
    <text evidence="13">The sequence shown here is derived from an EMBL/GenBank/DDBJ whole genome shotgun (WGS) entry which is preliminary data.</text>
</comment>
<evidence type="ECO:0000256" key="10">
    <source>
        <dbReference type="SAM" id="Phobius"/>
    </source>
</evidence>
<dbReference type="Proteomes" id="UP000823636">
    <property type="component" value="Unassembled WGS sequence"/>
</dbReference>
<dbReference type="SUPFAM" id="SSF52540">
    <property type="entry name" value="P-loop containing nucleoside triphosphate hydrolases"/>
    <property type="match status" value="1"/>
</dbReference>
<evidence type="ECO:0000256" key="9">
    <source>
        <dbReference type="ARBA" id="ARBA00051245"/>
    </source>
</evidence>
<dbReference type="CDD" id="cd05387">
    <property type="entry name" value="BY-kinase"/>
    <property type="match status" value="1"/>
</dbReference>
<dbReference type="GO" id="GO:0005524">
    <property type="term" value="F:ATP binding"/>
    <property type="evidence" value="ECO:0007669"/>
    <property type="project" value="UniProtKB-KW"/>
</dbReference>
<comment type="similarity">
    <text evidence="1">Belongs to the CpsD/CapB family.</text>
</comment>
<dbReference type="GO" id="GO:0005886">
    <property type="term" value="C:plasma membrane"/>
    <property type="evidence" value="ECO:0007669"/>
    <property type="project" value="TreeGrafter"/>
</dbReference>
<dbReference type="InterPro" id="IPR025669">
    <property type="entry name" value="AAA_dom"/>
</dbReference>
<evidence type="ECO:0000256" key="1">
    <source>
        <dbReference type="ARBA" id="ARBA00007316"/>
    </source>
</evidence>
<dbReference type="InterPro" id="IPR005702">
    <property type="entry name" value="Wzc-like_C"/>
</dbReference>
<evidence type="ECO:0000313" key="13">
    <source>
        <dbReference type="EMBL" id="MBO8438755.1"/>
    </source>
</evidence>
<evidence type="ECO:0000256" key="8">
    <source>
        <dbReference type="ARBA" id="ARBA00023137"/>
    </source>
</evidence>
<dbReference type="InterPro" id="IPR027417">
    <property type="entry name" value="P-loop_NTPase"/>
</dbReference>
<dbReference type="Pfam" id="PF13614">
    <property type="entry name" value="AAA_31"/>
    <property type="match status" value="1"/>
</dbReference>
<dbReference type="PANTHER" id="PTHR32309:SF13">
    <property type="entry name" value="FERRIC ENTEROBACTIN TRANSPORT PROTEIN FEPE"/>
    <property type="match status" value="1"/>
</dbReference>
<keyword evidence="10" id="KW-0812">Transmembrane</keyword>
<keyword evidence="10" id="KW-0472">Membrane</keyword>
<evidence type="ECO:0000256" key="4">
    <source>
        <dbReference type="ARBA" id="ARBA00022679"/>
    </source>
</evidence>
<feature type="transmembrane region" description="Helical" evidence="10">
    <location>
        <begin position="145"/>
        <end position="164"/>
    </location>
</feature>
<dbReference type="FunFam" id="3.40.50.300:FF:000527">
    <property type="entry name" value="Tyrosine-protein kinase etk"/>
    <property type="match status" value="1"/>
</dbReference>
<evidence type="ECO:0000256" key="2">
    <source>
        <dbReference type="ARBA" id="ARBA00008883"/>
    </source>
</evidence>
<keyword evidence="10" id="KW-1133">Transmembrane helix</keyword>
<organism evidence="13 14">
    <name type="scientific">Candidatus Caccoplasma merdipullorum</name>
    <dbReference type="NCBI Taxonomy" id="2840718"/>
    <lineage>
        <taxon>Bacteria</taxon>
        <taxon>Pseudomonadati</taxon>
        <taxon>Bacteroidota</taxon>
        <taxon>Bacteroidia</taxon>
        <taxon>Bacteroidales</taxon>
        <taxon>Bacteroidaceae</taxon>
        <taxon>Bacteroidaceae incertae sedis</taxon>
        <taxon>Candidatus Caccoplasma</taxon>
    </lineage>
</organism>
<dbReference type="AlphaFoldDB" id="A0A9D9H4B1"/>
<feature type="non-terminal residue" evidence="13">
    <location>
        <position position="1"/>
    </location>
</feature>